<keyword evidence="2" id="KW-0378">Hydrolase</keyword>
<dbReference type="OrthoDB" id="9763230at2"/>
<dbReference type="InterPro" id="IPR036059">
    <property type="entry name" value="TldD/PmbA_sf"/>
</dbReference>
<dbReference type="Proteomes" id="UP000008204">
    <property type="component" value="Chromosome"/>
</dbReference>
<evidence type="ECO:0000313" key="3">
    <source>
        <dbReference type="Proteomes" id="UP000008204"/>
    </source>
</evidence>
<evidence type="ECO:0000259" key="1">
    <source>
        <dbReference type="Pfam" id="PF19289"/>
    </source>
</evidence>
<dbReference type="RefSeq" id="WP_015957287.1">
    <property type="nucleotide sequence ID" value="NC_011726.1"/>
</dbReference>
<accession>B7K601</accession>
<name>B7K601_RIPO1</name>
<dbReference type="STRING" id="41431.PCC8801_4122"/>
<keyword evidence="2" id="KW-0645">Protease</keyword>
<dbReference type="PANTHER" id="PTHR43666">
    <property type="entry name" value="TLDD PROTEIN"/>
    <property type="match status" value="1"/>
</dbReference>
<proteinExistence type="predicted"/>
<organism evidence="2 3">
    <name type="scientific">Rippkaea orientalis (strain PCC 8801 / RF-1)</name>
    <name type="common">Cyanothece sp. (strain PCC 8801)</name>
    <dbReference type="NCBI Taxonomy" id="41431"/>
    <lineage>
        <taxon>Bacteria</taxon>
        <taxon>Bacillati</taxon>
        <taxon>Cyanobacteriota</taxon>
        <taxon>Cyanophyceae</taxon>
        <taxon>Oscillatoriophycideae</taxon>
        <taxon>Chroococcales</taxon>
        <taxon>Aphanothecaceae</taxon>
        <taxon>Rippkaea</taxon>
        <taxon>Rippkaea orientalis</taxon>
    </lineage>
</organism>
<dbReference type="eggNOG" id="COG0312">
    <property type="taxonomic scope" value="Bacteria"/>
</dbReference>
<gene>
    <name evidence="2" type="ordered locus">PCC8801_4122</name>
</gene>
<dbReference type="GO" id="GO:0008237">
    <property type="term" value="F:metallopeptidase activity"/>
    <property type="evidence" value="ECO:0007669"/>
    <property type="project" value="InterPro"/>
</dbReference>
<reference evidence="3" key="1">
    <citation type="journal article" date="2011" name="MBio">
        <title>Novel metabolic attributes of the genus Cyanothece, comprising a group of unicellular nitrogen-fixing Cyanobacteria.</title>
        <authorList>
            <person name="Bandyopadhyay A."/>
            <person name="Elvitigala T."/>
            <person name="Welsh E."/>
            <person name="Stockel J."/>
            <person name="Liberton M."/>
            <person name="Min H."/>
            <person name="Sherman L.A."/>
            <person name="Pakrasi H.B."/>
        </authorList>
    </citation>
    <scope>NUCLEOTIDE SEQUENCE [LARGE SCALE GENOMIC DNA]</scope>
    <source>
        <strain evidence="3">PCC 8801</strain>
    </source>
</reference>
<protein>
    <submittedName>
        <fullName evidence="2">Putative Zn-dependent protease</fullName>
    </submittedName>
</protein>
<dbReference type="PANTHER" id="PTHR43666:SF1">
    <property type="entry name" value="CONSERVED PROTEIN"/>
    <property type="match status" value="1"/>
</dbReference>
<dbReference type="InterPro" id="IPR045569">
    <property type="entry name" value="Metalloprtase-TldD/E_C"/>
</dbReference>
<dbReference type="SUPFAM" id="SSF111283">
    <property type="entry name" value="Putative modulator of DNA gyrase, PmbA/TldD"/>
    <property type="match status" value="1"/>
</dbReference>
<dbReference type="AlphaFoldDB" id="B7K601"/>
<feature type="domain" description="Metalloprotease TldD/E C-terminal" evidence="1">
    <location>
        <begin position="224"/>
        <end position="446"/>
    </location>
</feature>
<dbReference type="HOGENOM" id="CLU_050371_0_0_3"/>
<evidence type="ECO:0000313" key="2">
    <source>
        <dbReference type="EMBL" id="ACK68054.1"/>
    </source>
</evidence>
<keyword evidence="3" id="KW-1185">Reference proteome</keyword>
<dbReference type="Pfam" id="PF19289">
    <property type="entry name" value="PmbA_TldD_3rd"/>
    <property type="match status" value="1"/>
</dbReference>
<dbReference type="EMBL" id="CP001287">
    <property type="protein sequence ID" value="ACK68054.1"/>
    <property type="molecule type" value="Genomic_DNA"/>
</dbReference>
<dbReference type="KEGG" id="cyp:PCC8801_4122"/>
<dbReference type="GO" id="GO:0006508">
    <property type="term" value="P:proteolysis"/>
    <property type="evidence" value="ECO:0007669"/>
    <property type="project" value="UniProtKB-KW"/>
</dbReference>
<sequence>MNLDRLEQLEVTFNQLSEFLIDQLNNAEHLSLELSSEQTQFIRFNNAKVRQTGLVTDGNIKLSFIANQRTVFMMFPFTGDLTTDQQNGLESLNYLRQDILQVPEDPHLVLPENKGTTREVYRGDLLVPEIAVKTLLPEVQNLDMTGIYTAGQVIRGNANSEGQNHWFATDSFCLDYSLIAPSEKAVKGILSGRNWDEQQYQTQIKSSQNQLLALNKSPKQIQPGGYRTYFAPAATADLLGMLSWGAISEASLRQGGSALMKLKEGKTLSPKLNLQENFSLGSVPKFNELGEISPDILPLITEGNLINTLVNSRTATEYKITANGANSSESLRSPELGKGTLSSEDIFNTLGTGLYLSNLHYLNWSDRTGGRITGMTRYACFWVENGEIVAPIKDLRFDDSLYRFWGENLEALTDFQEFIPETNTYERREIGGSLVPGMLVNDFQFTL</sequence>